<name>A0AAD7EB19_9AGAR</name>
<gene>
    <name evidence="1" type="ORF">DFH08DRAFT_899973</name>
</gene>
<evidence type="ECO:0000313" key="2">
    <source>
        <dbReference type="Proteomes" id="UP001218218"/>
    </source>
</evidence>
<sequence length="458" mass="52940">MFDRIHAIGDLRHPNVPQLFGVTESQLMKALIYHDALVPACQVLARCKSDLSRAYTLYHINRDMLQFQRSWRPKIKQWFCVPDQVYTEWVNVSTGHLCIELDHESQMKLLADPRWWPTNPNPLPTSAPLLHYIENEALLTSFRIEDLLLMLCNQRGLAKDISLHHGSVPLGTVYSTQEFSDHCSQMSEILHFPTFVHELSAWEYLDTNGIPIYDLGNGEMILDGWTRITLQDFEQYEGDACRIHHFTCKIELKFLEDIQKWWLAQATQVLGEQSASEYFLATGVVFYVSIWFPPRDEFSLRGTFMADAPLKQLYLFLSNPRVDIQYDRGSIEIPAACDSYYWSFESDGSHRVLDEVLEEIVPPRVLFHPRILGHRWLQSDYRLVTEFQLAEACDPGTTGLARKLGYPLAIPHDKPTPTDLHRKLFMYAVDHRAISLCSRRIPAKTGELAKAFVLLLRM</sequence>
<dbReference type="EMBL" id="JARIHO010000084">
    <property type="protein sequence ID" value="KAJ7308713.1"/>
    <property type="molecule type" value="Genomic_DNA"/>
</dbReference>
<reference evidence="1" key="1">
    <citation type="submission" date="2023-03" db="EMBL/GenBank/DDBJ databases">
        <title>Massive genome expansion in bonnet fungi (Mycena s.s.) driven by repeated elements and novel gene families across ecological guilds.</title>
        <authorList>
            <consortium name="Lawrence Berkeley National Laboratory"/>
            <person name="Harder C.B."/>
            <person name="Miyauchi S."/>
            <person name="Viragh M."/>
            <person name="Kuo A."/>
            <person name="Thoen E."/>
            <person name="Andreopoulos B."/>
            <person name="Lu D."/>
            <person name="Skrede I."/>
            <person name="Drula E."/>
            <person name="Henrissat B."/>
            <person name="Morin E."/>
            <person name="Kohler A."/>
            <person name="Barry K."/>
            <person name="LaButti K."/>
            <person name="Morin E."/>
            <person name="Salamov A."/>
            <person name="Lipzen A."/>
            <person name="Mereny Z."/>
            <person name="Hegedus B."/>
            <person name="Baldrian P."/>
            <person name="Stursova M."/>
            <person name="Weitz H."/>
            <person name="Taylor A."/>
            <person name="Grigoriev I.V."/>
            <person name="Nagy L.G."/>
            <person name="Martin F."/>
            <person name="Kauserud H."/>
        </authorList>
    </citation>
    <scope>NUCLEOTIDE SEQUENCE</scope>
    <source>
        <strain evidence="1">CBHHK002</strain>
    </source>
</reference>
<keyword evidence="2" id="KW-1185">Reference proteome</keyword>
<feature type="non-terminal residue" evidence="1">
    <location>
        <position position="458"/>
    </location>
</feature>
<organism evidence="1 2">
    <name type="scientific">Mycena albidolilacea</name>
    <dbReference type="NCBI Taxonomy" id="1033008"/>
    <lineage>
        <taxon>Eukaryota</taxon>
        <taxon>Fungi</taxon>
        <taxon>Dikarya</taxon>
        <taxon>Basidiomycota</taxon>
        <taxon>Agaricomycotina</taxon>
        <taxon>Agaricomycetes</taxon>
        <taxon>Agaricomycetidae</taxon>
        <taxon>Agaricales</taxon>
        <taxon>Marasmiineae</taxon>
        <taxon>Mycenaceae</taxon>
        <taxon>Mycena</taxon>
    </lineage>
</organism>
<dbReference type="AlphaFoldDB" id="A0AAD7EB19"/>
<protein>
    <submittedName>
        <fullName evidence="1">Uncharacterized protein</fullName>
    </submittedName>
</protein>
<accession>A0AAD7EB19</accession>
<evidence type="ECO:0000313" key="1">
    <source>
        <dbReference type="EMBL" id="KAJ7308713.1"/>
    </source>
</evidence>
<comment type="caution">
    <text evidence="1">The sequence shown here is derived from an EMBL/GenBank/DDBJ whole genome shotgun (WGS) entry which is preliminary data.</text>
</comment>
<proteinExistence type="predicted"/>
<dbReference type="Proteomes" id="UP001218218">
    <property type="component" value="Unassembled WGS sequence"/>
</dbReference>